<proteinExistence type="predicted"/>
<dbReference type="AlphaFoldDB" id="A0A127VEM7"/>
<dbReference type="Proteomes" id="UP000071561">
    <property type="component" value="Chromosome"/>
</dbReference>
<evidence type="ECO:0000313" key="1">
    <source>
        <dbReference type="EMBL" id="AMP99775.1"/>
    </source>
</evidence>
<name>A0A127VEM7_9SPHI</name>
<dbReference type="OrthoDB" id="7874815at2"/>
<gene>
    <name evidence="1" type="ORF">AY601_2900</name>
</gene>
<accession>A0A127VEM7</accession>
<evidence type="ECO:0000313" key="2">
    <source>
        <dbReference type="Proteomes" id="UP000071561"/>
    </source>
</evidence>
<dbReference type="RefSeq" id="WP_068402237.1">
    <property type="nucleotide sequence ID" value="NZ_CP014504.1"/>
</dbReference>
<dbReference type="KEGG" id="pcm:AY601_2900"/>
<reference evidence="1 2" key="1">
    <citation type="submission" date="2016-03" db="EMBL/GenBank/DDBJ databases">
        <title>Complete genome sequence of Pedobacter cryoconitis PAMC 27485.</title>
        <authorList>
            <person name="Lee J."/>
            <person name="Kim O.-S."/>
        </authorList>
    </citation>
    <scope>NUCLEOTIDE SEQUENCE [LARGE SCALE GENOMIC DNA]</scope>
    <source>
        <strain evidence="1 2">PAMC 27485</strain>
    </source>
</reference>
<sequence>MNIELKNIKYYESFSEETLAFQASLYIEGKRVGTAKNDGRGGPTYYDGDNKEGRELIHQAEQYAKALPDKHYPKDDYMEAFSIPMTLEHHIDDLLNDYLGKKELEKIQKKVAKDMEKGIVFGKPNDNSWSVQTYSVPLKQVLSHPKGPESVTNTIAKNIFKELKDGVKILNTNIPESILKNAGLFADQYVKPLVQDIGQHGINSAENTNEHNKSQGRSL</sequence>
<keyword evidence="2" id="KW-1185">Reference proteome</keyword>
<protein>
    <submittedName>
        <fullName evidence="1">Uncharacterized protein</fullName>
    </submittedName>
</protein>
<organism evidence="1 2">
    <name type="scientific">Pedobacter cryoconitis</name>
    <dbReference type="NCBI Taxonomy" id="188932"/>
    <lineage>
        <taxon>Bacteria</taxon>
        <taxon>Pseudomonadati</taxon>
        <taxon>Bacteroidota</taxon>
        <taxon>Sphingobacteriia</taxon>
        <taxon>Sphingobacteriales</taxon>
        <taxon>Sphingobacteriaceae</taxon>
        <taxon>Pedobacter</taxon>
    </lineage>
</organism>
<dbReference type="EMBL" id="CP014504">
    <property type="protein sequence ID" value="AMP99775.1"/>
    <property type="molecule type" value="Genomic_DNA"/>
</dbReference>
<dbReference type="PATRIC" id="fig|188932.3.peg.3027"/>